<evidence type="ECO:0000313" key="4">
    <source>
        <dbReference type="EMBL" id="ORY81327.1"/>
    </source>
</evidence>
<dbReference type="PANTHER" id="PTHR12673:SF159">
    <property type="entry name" value="LD03170P"/>
    <property type="match status" value="1"/>
</dbReference>
<dbReference type="InterPro" id="IPR035899">
    <property type="entry name" value="DBL_dom_sf"/>
</dbReference>
<dbReference type="InterPro" id="IPR000219">
    <property type="entry name" value="DH_dom"/>
</dbReference>
<dbReference type="GeneID" id="63787870"/>
<protein>
    <recommendedName>
        <fullName evidence="3">DH domain-containing protein</fullName>
    </recommendedName>
</protein>
<dbReference type="SMART" id="SM00325">
    <property type="entry name" value="RhoGEF"/>
    <property type="match status" value="1"/>
</dbReference>
<dbReference type="InterPro" id="IPR051092">
    <property type="entry name" value="FYVE_RhoGEF_PH"/>
</dbReference>
<feature type="region of interest" description="Disordered" evidence="2">
    <location>
        <begin position="1033"/>
        <end position="1081"/>
    </location>
</feature>
<dbReference type="EMBL" id="MCFI01000011">
    <property type="protein sequence ID" value="ORY81327.1"/>
    <property type="molecule type" value="Genomic_DNA"/>
</dbReference>
<name>A0A1Y2FCI0_PROLT</name>
<evidence type="ECO:0000313" key="5">
    <source>
        <dbReference type="Proteomes" id="UP000193685"/>
    </source>
</evidence>
<feature type="compositionally biased region" description="Polar residues" evidence="2">
    <location>
        <begin position="1"/>
        <end position="19"/>
    </location>
</feature>
<dbReference type="GO" id="GO:0005737">
    <property type="term" value="C:cytoplasm"/>
    <property type="evidence" value="ECO:0007669"/>
    <property type="project" value="TreeGrafter"/>
</dbReference>
<feature type="region of interest" description="Disordered" evidence="2">
    <location>
        <begin position="1"/>
        <end position="69"/>
    </location>
</feature>
<sequence>MIKSRPQSMPIQGYASNAPFTGRRKTSKSGASPSQDDKPAAAPSPARKRNTLATTAPTTSRSSTQETRRPYTYAELQQQPFFANNAISYSTTHSTLGALLVQVALDTSTQRGLYGAVICAAGVRCYAQLDPTDPQGHFRTLRDPLLRGAAVLLHAYTLHMPTPQRQRVALSPRADRVAARHLDLSASSMCRIAAGLERIKLPQVSASIASFLAPTISRAIEVDLILKPGSSLSTGLFPTPHRKASTAAALEAELARFPQPAKQENSEKRGNLLNELLTTERTYNARLTHLLKDYAMPLRAAARKEKALLGAYEVNLLFPSALDAICLLNADFLKQLEAAQHDDYAFALALVNGFRDFRKVYGRYLELSADLDTCLRQSLKLAKFKDWSDSVRNEGKQPVGIRELVKEPVSRIPRYALLITSLLAVLTPQNPAYGVFKEALTLVRRIGLMGREEGALSQEQVIKLSTLVSSWPTELVRSHVEVRALVDCLDVVPWQKKSPTSHTDGTPCALVLLADKLVILKRSRTARIDDVLASNRKGELGFRGWIALDKVALLDEADTLTLVLSEEMQHVNSEHWLDRPLRKFVLLKSDAVQFSTALRELKDALKTCPATSVEVVAGREYRYARYMPADWQAEQPARKHAVRIFEDIDDGDMHSVNLVISKDSQTSYSAWTRRGPSQSLLCSDVSAADLKQVLFERLDSLQQANWLDTDFYPADAVFAIHSMFATSLACLQASGVLQKSRPSSPTKLMASFLGLRSDREASPTRPATATAATATGLRRPNTAMPADKDLAGIAAFVEALSALEHFTRDDFTRASSKEMKEIASLSALIAKDPSKAFAIRGSPAKIAAQAFHRHLKLVAAKKVGGSGVLVPEQSCAEWRSVLTLDTESRMDAARKAMQHLPAAAQDLLRTLLMYGSHVLAYCDDDARVPFVLVLSELLVPSLHVTSFVAPLQYLLAHVDMLYRQPGNFDSVSSTMTMMPSRPESQRVATALMSPMTDAPPKRPGNVRTDSAPAGSSIYTPLLSHFSLSPAKDSFNQTPELVEESSNADESDHKRSPSLSSLMSYAASDVEPRSQRRTRASQHEGMQLPYSLMHDKALPVTPLLDELLRSPLGTHQFEASPPLTGYVDAKRTTPLTMRKVSASQPLGAAFDQSKQDAYTASEGLGLLSSRKGASIPRLPSTLVRRRESQPLSKQFSGHAFTFDLAGADDDLSAAIQYASQVNFARSVTPPRVLESKAAQVAVEAVEEAVVQEAGVRAVRRASRDHVQRERQLSTLSIRRPSAASSNTSDVLFAPVHYGPSAGPSASRVLSGDRSVVCIPTPVQEEREFVTPLPTPTMEEAITVVERVSIETTPALEAAETVLEEEEEEKDVACTSACQDHVELLGLELQRYKDLYRDCCEEVDVTIDSANEEIAALRQAYASGSVERTALAQLELEKAENGKLRRELHALKERLG</sequence>
<dbReference type="OrthoDB" id="4066896at2759"/>
<comment type="caution">
    <text evidence="4">The sequence shown here is derived from an EMBL/GenBank/DDBJ whole genome shotgun (WGS) entry which is preliminary data.</text>
</comment>
<evidence type="ECO:0000256" key="1">
    <source>
        <dbReference type="SAM" id="Coils"/>
    </source>
</evidence>
<feature type="region of interest" description="Disordered" evidence="2">
    <location>
        <begin position="758"/>
        <end position="781"/>
    </location>
</feature>
<dbReference type="Pfam" id="PF00621">
    <property type="entry name" value="RhoGEF"/>
    <property type="match status" value="1"/>
</dbReference>
<keyword evidence="5" id="KW-1185">Reference proteome</keyword>
<accession>A0A1Y2FCI0</accession>
<dbReference type="Proteomes" id="UP000193685">
    <property type="component" value="Unassembled WGS sequence"/>
</dbReference>
<dbReference type="PANTHER" id="PTHR12673">
    <property type="entry name" value="FACIOGENITAL DYSPLASIA PROTEIN"/>
    <property type="match status" value="1"/>
</dbReference>
<evidence type="ECO:0000259" key="3">
    <source>
        <dbReference type="PROSITE" id="PS50010"/>
    </source>
</evidence>
<gene>
    <name evidence="4" type="ORF">BCR37DRAFT_393207</name>
</gene>
<dbReference type="SUPFAM" id="SSF48065">
    <property type="entry name" value="DBL homology domain (DH-domain)"/>
    <property type="match status" value="1"/>
</dbReference>
<dbReference type="GO" id="GO:0005085">
    <property type="term" value="F:guanyl-nucleotide exchange factor activity"/>
    <property type="evidence" value="ECO:0007669"/>
    <property type="project" value="InterPro"/>
</dbReference>
<reference evidence="4 5" key="1">
    <citation type="submission" date="2016-07" db="EMBL/GenBank/DDBJ databases">
        <title>Pervasive Adenine N6-methylation of Active Genes in Fungi.</title>
        <authorList>
            <consortium name="DOE Joint Genome Institute"/>
            <person name="Mondo S.J."/>
            <person name="Dannebaum R.O."/>
            <person name="Kuo R.C."/>
            <person name="Labutti K."/>
            <person name="Haridas S."/>
            <person name="Kuo A."/>
            <person name="Salamov A."/>
            <person name="Ahrendt S.R."/>
            <person name="Lipzen A."/>
            <person name="Sullivan W."/>
            <person name="Andreopoulos W.B."/>
            <person name="Clum A."/>
            <person name="Lindquist E."/>
            <person name="Daum C."/>
            <person name="Ramamoorthy G.K."/>
            <person name="Gryganskyi A."/>
            <person name="Culley D."/>
            <person name="Magnuson J.K."/>
            <person name="James T.Y."/>
            <person name="O'Malley M.A."/>
            <person name="Stajich J.E."/>
            <person name="Spatafora J.W."/>
            <person name="Visel A."/>
            <person name="Grigoriev I.V."/>
        </authorList>
    </citation>
    <scope>NUCLEOTIDE SEQUENCE [LARGE SCALE GENOMIC DNA]</scope>
    <source>
        <strain evidence="4 5">12-1054</strain>
    </source>
</reference>
<proteinExistence type="predicted"/>
<evidence type="ECO:0000256" key="2">
    <source>
        <dbReference type="SAM" id="MobiDB-lite"/>
    </source>
</evidence>
<organism evidence="4 5">
    <name type="scientific">Protomyces lactucae-debilis</name>
    <dbReference type="NCBI Taxonomy" id="2754530"/>
    <lineage>
        <taxon>Eukaryota</taxon>
        <taxon>Fungi</taxon>
        <taxon>Dikarya</taxon>
        <taxon>Ascomycota</taxon>
        <taxon>Taphrinomycotina</taxon>
        <taxon>Taphrinomycetes</taxon>
        <taxon>Taphrinales</taxon>
        <taxon>Protomycetaceae</taxon>
        <taxon>Protomyces</taxon>
    </lineage>
</organism>
<keyword evidence="1" id="KW-0175">Coiled coil</keyword>
<dbReference type="OMA" id="GDEICRG"/>
<dbReference type="PROSITE" id="PS50010">
    <property type="entry name" value="DH_2"/>
    <property type="match status" value="1"/>
</dbReference>
<dbReference type="Gene3D" id="1.20.900.10">
    <property type="entry name" value="Dbl homology (DH) domain"/>
    <property type="match status" value="1"/>
</dbReference>
<feature type="compositionally biased region" description="Low complexity" evidence="2">
    <location>
        <begin position="40"/>
        <end position="65"/>
    </location>
</feature>
<feature type="domain" description="DH" evidence="3">
    <location>
        <begin position="268"/>
        <end position="446"/>
    </location>
</feature>
<dbReference type="RefSeq" id="XP_040724703.1">
    <property type="nucleotide sequence ID" value="XM_040871271.1"/>
</dbReference>
<feature type="coiled-coil region" evidence="1">
    <location>
        <begin position="1398"/>
        <end position="1452"/>
    </location>
</feature>
<dbReference type="STRING" id="56484.A0A1Y2FCI0"/>
<feature type="region of interest" description="Disordered" evidence="2">
    <location>
        <begin position="994"/>
        <end position="1013"/>
    </location>
</feature>